<keyword evidence="4" id="KW-1185">Reference proteome</keyword>
<dbReference type="PANTHER" id="PTHR31138:SF1">
    <property type="entry name" value="PDZ DOMAIN-CONTAINING PROTEIN"/>
    <property type="match status" value="1"/>
</dbReference>
<reference evidence="3" key="1">
    <citation type="submission" date="2023-06" db="EMBL/GenBank/DDBJ databases">
        <authorList>
            <consortium name="Lawrence Berkeley National Laboratory"/>
            <person name="Ahrendt S."/>
            <person name="Sahu N."/>
            <person name="Indic B."/>
            <person name="Wong-Bajracharya J."/>
            <person name="Merenyi Z."/>
            <person name="Ke H.-M."/>
            <person name="Monk M."/>
            <person name="Kocsube S."/>
            <person name="Drula E."/>
            <person name="Lipzen A."/>
            <person name="Balint B."/>
            <person name="Henrissat B."/>
            <person name="Andreopoulos B."/>
            <person name="Martin F.M."/>
            <person name="Harder C.B."/>
            <person name="Rigling D."/>
            <person name="Ford K.L."/>
            <person name="Foster G.D."/>
            <person name="Pangilinan J."/>
            <person name="Papanicolaou A."/>
            <person name="Barry K."/>
            <person name="LaButti K."/>
            <person name="Viragh M."/>
            <person name="Koriabine M."/>
            <person name="Yan M."/>
            <person name="Riley R."/>
            <person name="Champramary S."/>
            <person name="Plett K.L."/>
            <person name="Tsai I.J."/>
            <person name="Slot J."/>
            <person name="Sipos G."/>
            <person name="Plett J."/>
            <person name="Nagy L.G."/>
            <person name="Grigoriev I.V."/>
        </authorList>
    </citation>
    <scope>NUCLEOTIDE SEQUENCE</scope>
    <source>
        <strain evidence="3">FPL87.14</strain>
    </source>
</reference>
<dbReference type="EMBL" id="JAUEPT010000047">
    <property type="protein sequence ID" value="KAK0437687.1"/>
    <property type="molecule type" value="Genomic_DNA"/>
</dbReference>
<dbReference type="GO" id="GO:0008289">
    <property type="term" value="F:lipid binding"/>
    <property type="evidence" value="ECO:0007669"/>
    <property type="project" value="InterPro"/>
</dbReference>
<evidence type="ECO:0000259" key="1">
    <source>
        <dbReference type="Pfam" id="PF14613"/>
    </source>
</evidence>
<dbReference type="InterPro" id="IPR017943">
    <property type="entry name" value="Bactericidal_perm-incr_a/b_dom"/>
</dbReference>
<feature type="domain" description="HAM1-like N-terminal" evidence="2">
    <location>
        <begin position="252"/>
        <end position="639"/>
    </location>
</feature>
<evidence type="ECO:0000313" key="4">
    <source>
        <dbReference type="Proteomes" id="UP001175226"/>
    </source>
</evidence>
<protein>
    <submittedName>
        <fullName evidence="3">Uncharacterized protein</fullName>
    </submittedName>
</protein>
<evidence type="ECO:0000313" key="3">
    <source>
        <dbReference type="EMBL" id="KAK0437687.1"/>
    </source>
</evidence>
<dbReference type="Pfam" id="PF19343">
    <property type="entry name" value="HAM1_N"/>
    <property type="match status" value="1"/>
</dbReference>
<dbReference type="Gene3D" id="3.15.10.10">
    <property type="entry name" value="Bactericidal permeability-increasing protein, domain 1"/>
    <property type="match status" value="1"/>
</dbReference>
<dbReference type="PANTHER" id="PTHR31138">
    <property type="entry name" value="CHROMOSOME 19, WHOLE GENOME SHOTGUN SEQUENCE"/>
    <property type="match status" value="1"/>
</dbReference>
<dbReference type="Pfam" id="PF14613">
    <property type="entry name" value="HAM1_C"/>
    <property type="match status" value="1"/>
</dbReference>
<name>A0AA39MKI6_9AGAR</name>
<gene>
    <name evidence="3" type="ORF">EV421DRAFT_1827724</name>
</gene>
<dbReference type="InterPro" id="IPR027842">
    <property type="entry name" value="HAM1-like_C"/>
</dbReference>
<proteinExistence type="predicted"/>
<feature type="domain" description="HAM1-like C-terminal" evidence="1">
    <location>
        <begin position="652"/>
        <end position="789"/>
    </location>
</feature>
<sequence length="790" mass="88487">MTSIASLHSRDRRRRWYIKAGIVFKIPNMSLPPAPKDISAHPQKGSVVDPVDKAAKEADVDRKIRLYATVQALRQSRLPTNKQVDSWIDYALDNPPVNTSTLSKDGQKLVADIQEILRTLRSMIQEKNGDELIQDWIWQTREVDMSTVSPGNVKGVEKEKAKEDVDTATRHVRTLVNLVLTNSEFRKLIKDFSVVGRDLAAKVIAPSPEQLKGVDEGAPEGHFVPDEERLETRLPGVNGQPDAIDPGEVKRSVDAEVSVSDEEGKKVSGIMGKVKNGLSKAIPQQHKDRVNDKLSGSKQFLTEEYFPKERREQWIWRAKKVVVECQKHNDYQESLGWLLDYAEEYAGHGRDAINGAKSEAGGAVKNSKLQASLTQLRTILERFANGLSMDLILDPFYALADDAQRDPELRAWFREGTEWLRSVLLKPGYILEPQAGSNGRKWTDRGKVFYGSDGKYTEHFDRLFNGAGTWLNGIGEDPMNRKFAGGWTRLMKDLLFAEDGALTFKSELWGDIRKTVIPMLVEKVGYVPIPRIEYTDDSVDIVIENLTLSGRNLFPNIVSIEAHNYMSFSPYGAIQDGTEESRHEIKLTLGQIQADLRDVAFYFNKKSGIPKAKDSGLADIVLGGQGLTATVHLTSSPKSDPTSIFTIRKVIVKVDSLKFSVRDSKHDFLYKMVKPVVMGIVKKQIEKVVGDAIRTGFEYVDGVLVSVRQEEQEDGKGKVDAIQEVFKKRKDEAKSASSVSSSQFKVVANKRDSMFASQGNPEGWIKKTAEREEMVSQGEGWRSDAYNIVD</sequence>
<organism evidence="3 4">
    <name type="scientific">Armillaria borealis</name>
    <dbReference type="NCBI Taxonomy" id="47425"/>
    <lineage>
        <taxon>Eukaryota</taxon>
        <taxon>Fungi</taxon>
        <taxon>Dikarya</taxon>
        <taxon>Basidiomycota</taxon>
        <taxon>Agaricomycotina</taxon>
        <taxon>Agaricomycetes</taxon>
        <taxon>Agaricomycetidae</taxon>
        <taxon>Agaricales</taxon>
        <taxon>Marasmiineae</taxon>
        <taxon>Physalacriaceae</taxon>
        <taxon>Armillaria</taxon>
    </lineage>
</organism>
<evidence type="ECO:0000259" key="2">
    <source>
        <dbReference type="Pfam" id="PF19343"/>
    </source>
</evidence>
<dbReference type="AlphaFoldDB" id="A0AA39MKI6"/>
<dbReference type="Proteomes" id="UP001175226">
    <property type="component" value="Unassembled WGS sequence"/>
</dbReference>
<accession>A0AA39MKI6</accession>
<comment type="caution">
    <text evidence="3">The sequence shown here is derived from an EMBL/GenBank/DDBJ whole genome shotgun (WGS) entry which is preliminary data.</text>
</comment>
<dbReference type="SUPFAM" id="SSF55394">
    <property type="entry name" value="Bactericidal permeability-increasing protein, BPI"/>
    <property type="match status" value="1"/>
</dbReference>
<dbReference type="InterPro" id="IPR045967">
    <property type="entry name" value="HAM1-like_N"/>
</dbReference>